<dbReference type="NCBIfam" id="TIGR01167">
    <property type="entry name" value="LPXTG_anchor"/>
    <property type="match status" value="1"/>
</dbReference>
<dbReference type="Proteomes" id="UP000051639">
    <property type="component" value="Unassembled WGS sequence"/>
</dbReference>
<feature type="domain" description="Gram-positive cocci surface proteins LPxTG" evidence="7">
    <location>
        <begin position="537"/>
        <end position="569"/>
    </location>
</feature>
<dbReference type="Pfam" id="PF08428">
    <property type="entry name" value="Rib"/>
    <property type="match status" value="1"/>
</dbReference>
<evidence type="ECO:0000256" key="5">
    <source>
        <dbReference type="SAM" id="Coils"/>
    </source>
</evidence>
<comment type="caution">
    <text evidence="8">The sequence shown here is derived from an EMBL/GenBank/DDBJ whole genome shotgun (WGS) entry which is preliminary data.</text>
</comment>
<dbReference type="InterPro" id="IPR059115">
    <property type="entry name" value="Rib"/>
</dbReference>
<proteinExistence type="predicted"/>
<evidence type="ECO:0000259" key="7">
    <source>
        <dbReference type="PROSITE" id="PS50847"/>
    </source>
</evidence>
<dbReference type="SUPFAM" id="SSF57997">
    <property type="entry name" value="Tropomyosin"/>
    <property type="match status" value="1"/>
</dbReference>
<keyword evidence="9" id="KW-1185">Reference proteome</keyword>
<evidence type="ECO:0000256" key="3">
    <source>
        <dbReference type="ARBA" id="ARBA00022729"/>
    </source>
</evidence>
<dbReference type="PATRIC" id="fig|148604.4.peg.1063"/>
<dbReference type="InterPro" id="IPR019931">
    <property type="entry name" value="LPXTG_anchor"/>
</dbReference>
<feature type="coiled-coil region" evidence="5">
    <location>
        <begin position="129"/>
        <end position="351"/>
    </location>
</feature>
<evidence type="ECO:0000256" key="1">
    <source>
        <dbReference type="ARBA" id="ARBA00022512"/>
    </source>
</evidence>
<dbReference type="PANTHER" id="PTHR23159">
    <property type="entry name" value="CENTROSOMAL PROTEIN 2"/>
    <property type="match status" value="1"/>
</dbReference>
<dbReference type="RefSeq" id="WP_056994678.1">
    <property type="nucleotide sequence ID" value="NZ_JQBA01000028.1"/>
</dbReference>
<evidence type="ECO:0000256" key="6">
    <source>
        <dbReference type="SAM" id="MobiDB-lite"/>
    </source>
</evidence>
<dbReference type="EMBL" id="JQBA01000028">
    <property type="protein sequence ID" value="KRN43938.1"/>
    <property type="molecule type" value="Genomic_DNA"/>
</dbReference>
<dbReference type="AlphaFoldDB" id="A0A0R2GST1"/>
<evidence type="ECO:0000313" key="9">
    <source>
        <dbReference type="Proteomes" id="UP000051639"/>
    </source>
</evidence>
<protein>
    <recommendedName>
        <fullName evidence="7">Gram-positive cocci surface proteins LPxTG domain-containing protein</fullName>
    </recommendedName>
</protein>
<accession>A0A0R2GST1</accession>
<gene>
    <name evidence="8" type="ORF">IV41_GL001026</name>
</gene>
<dbReference type="Gene3D" id="1.10.287.620">
    <property type="entry name" value="Helix Hairpins"/>
    <property type="match status" value="1"/>
</dbReference>
<dbReference type="Pfam" id="PF00746">
    <property type="entry name" value="Gram_pos_anchor"/>
    <property type="match status" value="1"/>
</dbReference>
<sequence>MLDVDYNVHIAALVHPSYYLTTENLAEGYGSDYAVGGWMSEKSTWDDAVAKDPELANHLHDAYWVFSKYPDLYNKTGHYLNFMDQSVPSYGFASAEGIQGYDADFESGVYSLDQYKDLLNNYIRKNDWAQQLNTDKANVETAKKNLNAAKAKLDTSNQNVSAKQNDYAVAQSNVTKAITALNDAKTTLENARKNEQKAQQELDAFNADQDVKQKAVVNAQNELKNAQNTLTNLNTELSAKKNNLKDTEDVRKNAEDKVVQLQATLRADQNKLDGLKQSVADLQNAPENLKKAQAVLASVQQELKEKQAVLTQEQDKLNSLNEAVKSARDEVNAKQLVVDQANAKLNAARAKYNHDYNAYWTNARRYGNIVVIKPVTVVVDGKVPTPQFSNPMTANNVAIQAFVALAAMPSTNEEPIPAGTTAQWNDLSQVKNDITHVGAYTEKVLVTFPDGTFVTVNAVLTVTPAPQHNNASVITTLPNGYKIGNNHVVDAQGNIVSGWIVRNGQAVPVTTATQGNTVSPILSGSKKSGNATTTNQLPQTGNESQNGIIALGFASLLASFGFARVAKKH</sequence>
<reference evidence="8 9" key="1">
    <citation type="journal article" date="2015" name="Genome Announc.">
        <title>Expanding the biotechnology potential of lactobacilli through comparative genomics of 213 strains and associated genera.</title>
        <authorList>
            <person name="Sun Z."/>
            <person name="Harris H.M."/>
            <person name="McCann A."/>
            <person name="Guo C."/>
            <person name="Argimon S."/>
            <person name="Zhang W."/>
            <person name="Yang X."/>
            <person name="Jeffery I.B."/>
            <person name="Cooney J.C."/>
            <person name="Kagawa T.F."/>
            <person name="Liu W."/>
            <person name="Song Y."/>
            <person name="Salvetti E."/>
            <person name="Wrobel A."/>
            <person name="Rasinkangas P."/>
            <person name="Parkhill J."/>
            <person name="Rea M.C."/>
            <person name="O'Sullivan O."/>
            <person name="Ritari J."/>
            <person name="Douillard F.P."/>
            <person name="Paul Ross R."/>
            <person name="Yang R."/>
            <person name="Briner A.E."/>
            <person name="Felis G.E."/>
            <person name="de Vos W.M."/>
            <person name="Barrangou R."/>
            <person name="Klaenhammer T.R."/>
            <person name="Caufield P.W."/>
            <person name="Cui Y."/>
            <person name="Zhang H."/>
            <person name="O'Toole P.W."/>
        </authorList>
    </citation>
    <scope>NUCLEOTIDE SEQUENCE [LARGE SCALE GENOMIC DNA]</scope>
    <source>
        <strain evidence="8 9">DSM 14792</strain>
    </source>
</reference>
<name>A0A0R2GST1_9LACO</name>
<evidence type="ECO:0000313" key="8">
    <source>
        <dbReference type="EMBL" id="KRN43938.1"/>
    </source>
</evidence>
<keyword evidence="3" id="KW-0732">Signal</keyword>
<feature type="region of interest" description="Disordered" evidence="6">
    <location>
        <begin position="518"/>
        <end position="541"/>
    </location>
</feature>
<dbReference type="PROSITE" id="PS50847">
    <property type="entry name" value="GRAM_POS_ANCHORING"/>
    <property type="match status" value="1"/>
</dbReference>
<evidence type="ECO:0000256" key="4">
    <source>
        <dbReference type="ARBA" id="ARBA00023088"/>
    </source>
</evidence>
<organism evidence="8 9">
    <name type="scientific">Limosilactobacillus ingluviei</name>
    <dbReference type="NCBI Taxonomy" id="148604"/>
    <lineage>
        <taxon>Bacteria</taxon>
        <taxon>Bacillati</taxon>
        <taxon>Bacillota</taxon>
        <taxon>Bacilli</taxon>
        <taxon>Lactobacillales</taxon>
        <taxon>Lactobacillaceae</taxon>
        <taxon>Limosilactobacillus</taxon>
    </lineage>
</organism>
<keyword evidence="4" id="KW-0572">Peptidoglycan-anchor</keyword>
<evidence type="ECO:0000256" key="2">
    <source>
        <dbReference type="ARBA" id="ARBA00022525"/>
    </source>
</evidence>
<keyword evidence="5" id="KW-0175">Coiled coil</keyword>
<keyword evidence="1" id="KW-0134">Cell wall</keyword>
<dbReference type="PANTHER" id="PTHR23159:SF31">
    <property type="entry name" value="CENTROSOME-ASSOCIATED PROTEIN CEP250 ISOFORM X1"/>
    <property type="match status" value="1"/>
</dbReference>
<keyword evidence="2" id="KW-0964">Secreted</keyword>
<dbReference type="OrthoDB" id="2330176at2"/>